<protein>
    <submittedName>
        <fullName evidence="1">Helix-turn-helix domain-containing protein</fullName>
    </submittedName>
</protein>
<name>A0AAP4EE51_CLOPF</name>
<accession>A0AAP4EE51</accession>
<organism evidence="1 2">
    <name type="scientific">Clostridium perfringens</name>
    <dbReference type="NCBI Taxonomy" id="1502"/>
    <lineage>
        <taxon>Bacteria</taxon>
        <taxon>Bacillati</taxon>
        <taxon>Bacillota</taxon>
        <taxon>Clostridia</taxon>
        <taxon>Eubacteriales</taxon>
        <taxon>Clostridiaceae</taxon>
        <taxon>Clostridium</taxon>
    </lineage>
</organism>
<comment type="caution">
    <text evidence="1">The sequence shown here is derived from an EMBL/GenBank/DDBJ whole genome shotgun (WGS) entry which is preliminary data.</text>
</comment>
<dbReference type="RefSeq" id="WP_279856539.1">
    <property type="nucleotide sequence ID" value="NZ_JARVUX010000001.1"/>
</dbReference>
<reference evidence="1" key="1">
    <citation type="submission" date="2023-04" db="EMBL/GenBank/DDBJ databases">
        <title>Epidemiological investigation of Clostridium perfringens isolated from cattle.</title>
        <authorList>
            <person name="Tian R."/>
        </authorList>
    </citation>
    <scope>NUCLEOTIDE SEQUENCE</scope>
    <source>
        <strain evidence="1">ZWCP172</strain>
    </source>
</reference>
<evidence type="ECO:0000313" key="2">
    <source>
        <dbReference type="Proteomes" id="UP001222958"/>
    </source>
</evidence>
<dbReference type="Gene3D" id="1.10.10.10">
    <property type="entry name" value="Winged helix-like DNA-binding domain superfamily/Winged helix DNA-binding domain"/>
    <property type="match status" value="1"/>
</dbReference>
<dbReference type="EMBL" id="JARVUX010000001">
    <property type="protein sequence ID" value="MDH2334596.1"/>
    <property type="molecule type" value="Genomic_DNA"/>
</dbReference>
<dbReference type="AlphaFoldDB" id="A0AAP4EE51"/>
<dbReference type="Proteomes" id="UP001222958">
    <property type="component" value="Unassembled WGS sequence"/>
</dbReference>
<sequence length="247" mass="28794">MDEIRYEGKSILSKGYGMIPKLVMQSDISIEAKAIYAYMCSFAGNGQSAFPGVDRIIYELKITRRRFYKYRKELEDHGMIKVKKTRNGNRNSRNIYIIAQTIPDKCHFDTYQNEQYQNEQYQNDYTNNNKLNNNKLNNNNINNNNREVVVDKEVKKILKGFTSKEISSVIKFCEENKVHVDVVEEKLKVLKSMKKVNNKVGALISAIKNDWKESSGIDNSKNPKEANFTQREYDYDDLEKGLLGWDE</sequence>
<evidence type="ECO:0000313" key="1">
    <source>
        <dbReference type="EMBL" id="MDH2334596.1"/>
    </source>
</evidence>
<dbReference type="Pfam" id="PF13730">
    <property type="entry name" value="HTH_36"/>
    <property type="match status" value="1"/>
</dbReference>
<proteinExistence type="predicted"/>
<dbReference type="InterPro" id="IPR036388">
    <property type="entry name" value="WH-like_DNA-bd_sf"/>
</dbReference>
<gene>
    <name evidence="1" type="ORF">QDQ28_00180</name>
</gene>